<sequence>MIIKIHGVKGGSGKTTISKYLFYYFRKKERKRVSLHSIEEIVKCDNPEIIILDNVNLTIKNGNIEWKLFVTDPQSLELSLNYVKKDDDFIIVNKVSPFPCEQNEIIKKVYKFRSVLVPFNGKLFYEEYDELAEPTLNRLAENLLGLRKDRLIVPFQQ</sequence>
<reference evidence="1 2" key="1">
    <citation type="journal article" date="2015" name="Appl. Environ. Microbiol.">
        <title>Nanoarchaeota, Their Sulfolobales Host, and Nanoarchaeota Virus Distribution across Yellowstone National Park Hot Springs.</title>
        <authorList>
            <person name="Munson-McGee J.H."/>
            <person name="Field E.K."/>
            <person name="Bateson M."/>
            <person name="Rooney C."/>
            <person name="Stepanauskas R."/>
            <person name="Young M.J."/>
        </authorList>
    </citation>
    <scope>NUCLEOTIDE SEQUENCE [LARGE SCALE GENOMIC DNA]</scope>
    <source>
        <strain evidence="1">SCGC AC-742_N10</strain>
    </source>
</reference>
<accession>A0A2T9X1Y1</accession>
<dbReference type="InterPro" id="IPR027417">
    <property type="entry name" value="P-loop_NTPase"/>
</dbReference>
<dbReference type="AlphaFoldDB" id="A0A2T9X1Y1"/>
<proteinExistence type="predicted"/>
<comment type="caution">
    <text evidence="1">The sequence shown here is derived from an EMBL/GenBank/DDBJ whole genome shotgun (WGS) entry which is preliminary data.</text>
</comment>
<dbReference type="EMBL" id="QEFD01000234">
    <property type="protein sequence ID" value="PVU74094.1"/>
    <property type="molecule type" value="Genomic_DNA"/>
</dbReference>
<dbReference type="Proteomes" id="UP000245638">
    <property type="component" value="Unassembled WGS sequence"/>
</dbReference>
<organism evidence="1 2">
    <name type="scientific">Acidianus hospitalis</name>
    <dbReference type="NCBI Taxonomy" id="563177"/>
    <lineage>
        <taxon>Archaea</taxon>
        <taxon>Thermoproteota</taxon>
        <taxon>Thermoprotei</taxon>
        <taxon>Sulfolobales</taxon>
        <taxon>Sulfolobaceae</taxon>
        <taxon>Acidianus</taxon>
    </lineage>
</organism>
<evidence type="ECO:0000313" key="2">
    <source>
        <dbReference type="Proteomes" id="UP000245638"/>
    </source>
</evidence>
<dbReference type="SUPFAM" id="SSF52540">
    <property type="entry name" value="P-loop containing nucleoside triphosphate hydrolases"/>
    <property type="match status" value="1"/>
</dbReference>
<protein>
    <recommendedName>
        <fullName evidence="3">CobQ/CobB/MinD/ParA nucleotide binding domain-containing protein</fullName>
    </recommendedName>
</protein>
<name>A0A2T9X1Y1_9CREN</name>
<evidence type="ECO:0000313" key="1">
    <source>
        <dbReference type="EMBL" id="PVU74094.1"/>
    </source>
</evidence>
<evidence type="ECO:0008006" key="3">
    <source>
        <dbReference type="Google" id="ProtNLM"/>
    </source>
</evidence>
<gene>
    <name evidence="1" type="ORF">DDW13_09020</name>
</gene>